<dbReference type="Proteomes" id="UP001358193">
    <property type="component" value="Segment"/>
</dbReference>
<dbReference type="EMBL" id="OR769223">
    <property type="protein sequence ID" value="WQJ53474.1"/>
    <property type="molecule type" value="Genomic_DNA"/>
</dbReference>
<keyword evidence="2" id="KW-1185">Reference proteome</keyword>
<name>A0ABZ0Z351_9CAUD</name>
<protein>
    <submittedName>
        <fullName evidence="1">Uncharacterized protein</fullName>
    </submittedName>
</protein>
<proteinExistence type="predicted"/>
<accession>A0ABZ0Z351</accession>
<organism evidence="1 2">
    <name type="scientific">phage Lak_Megaphage_Sonny</name>
    <dbReference type="NCBI Taxonomy" id="3109229"/>
    <lineage>
        <taxon>Viruses</taxon>
        <taxon>Duplodnaviria</taxon>
        <taxon>Heunggongvirae</taxon>
        <taxon>Uroviricota</taxon>
        <taxon>Caudoviricetes</taxon>
        <taxon>Caudoviricetes code 15 clade</taxon>
    </lineage>
</organism>
<reference evidence="1 2" key="1">
    <citation type="submission" date="2023-11" db="EMBL/GenBank/DDBJ databases">
        <authorList>
            <person name="Cook R."/>
            <person name="Crisci M."/>
            <person name="Pye H."/>
            <person name="Adriaenssens E."/>
            <person name="Santini J."/>
        </authorList>
    </citation>
    <scope>NUCLEOTIDE SEQUENCE [LARGE SCALE GENOMIC DNA]</scope>
    <source>
        <strain evidence="1">Lak_Megaphage_Sonny</strain>
    </source>
</reference>
<evidence type="ECO:0000313" key="2">
    <source>
        <dbReference type="Proteomes" id="UP001358193"/>
    </source>
</evidence>
<evidence type="ECO:0000313" key="1">
    <source>
        <dbReference type="EMBL" id="WQJ53474.1"/>
    </source>
</evidence>
<sequence length="123" mass="14717">MKTKRKFTDLPFAEQDLSKTVKFYVDAKKKTVACVIYDRMYDMTYTGITHCHDCDTFDERIGRAIAFNKARKKELTSNIKFAQSEKERFMNFYKSYIENYERREKINNDYLAEVNKDLESLMS</sequence>